<reference evidence="2" key="1">
    <citation type="journal article" date="2019" name="PLoS Negl. Trop. Dis.">
        <title>Revisiting the worldwide diversity of Leptospira species in the environment.</title>
        <authorList>
            <person name="Vincent A.T."/>
            <person name="Schiettekatte O."/>
            <person name="Bourhy P."/>
            <person name="Veyrier F.J."/>
            <person name="Picardeau M."/>
        </authorList>
    </citation>
    <scope>NUCLEOTIDE SEQUENCE [LARGE SCALE GENOMIC DNA]</scope>
    <source>
        <strain evidence="2">201800278</strain>
    </source>
</reference>
<dbReference type="EMBL" id="RQFO01000014">
    <property type="protein sequence ID" value="TGL02389.1"/>
    <property type="molecule type" value="Genomic_DNA"/>
</dbReference>
<dbReference type="Pfam" id="PF08877">
    <property type="entry name" value="MepB-like"/>
    <property type="match status" value="1"/>
</dbReference>
<dbReference type="InterPro" id="IPR038231">
    <property type="entry name" value="MepB-like_sf"/>
</dbReference>
<proteinExistence type="predicted"/>
<comment type="caution">
    <text evidence="1">The sequence shown here is derived from an EMBL/GenBank/DDBJ whole genome shotgun (WGS) entry which is preliminary data.</text>
</comment>
<dbReference type="PIRSF" id="PIRSF032285">
    <property type="entry name" value="UCP032285"/>
    <property type="match status" value="1"/>
</dbReference>
<accession>A0ABY2LQN2</accession>
<protein>
    <submittedName>
        <fullName evidence="1">MepB protein</fullName>
    </submittedName>
</protein>
<keyword evidence="2" id="KW-1185">Reference proteome</keyword>
<dbReference type="RefSeq" id="WP_135574216.1">
    <property type="nucleotide sequence ID" value="NZ_RQFN01000026.1"/>
</dbReference>
<name>A0ABY2LQN2_9LEPT</name>
<dbReference type="Gene3D" id="3.40.1350.140">
    <property type="entry name" value="MepB-like"/>
    <property type="match status" value="1"/>
</dbReference>
<sequence length="176" mass="20942">MKPIPTNKNTIPKFLLRLQKKLFDLYHLTIEEIQYDKESEDYNAIKFECKNKIIIFRTAKITPKKIGQFVTLWKRSKNGPIEPFHYKDNIDLYIIETINENRNGYFIFPKVVLNEKGILLGKYIGKRGFRVYPPWDTPNNKQGITTQNWQLIYFVESTDIKDNLEALKTHLEIFIK</sequence>
<evidence type="ECO:0000313" key="2">
    <source>
        <dbReference type="Proteomes" id="UP000297465"/>
    </source>
</evidence>
<gene>
    <name evidence="1" type="ORF">EHQ31_09445</name>
</gene>
<dbReference type="Proteomes" id="UP000297465">
    <property type="component" value="Unassembled WGS sequence"/>
</dbReference>
<dbReference type="InterPro" id="IPR011235">
    <property type="entry name" value="MepB-like"/>
</dbReference>
<evidence type="ECO:0000313" key="1">
    <source>
        <dbReference type="EMBL" id="TGL02389.1"/>
    </source>
</evidence>
<organism evidence="1 2">
    <name type="scientific">Leptospira montravelensis</name>
    <dbReference type="NCBI Taxonomy" id="2484961"/>
    <lineage>
        <taxon>Bacteria</taxon>
        <taxon>Pseudomonadati</taxon>
        <taxon>Spirochaetota</taxon>
        <taxon>Spirochaetia</taxon>
        <taxon>Leptospirales</taxon>
        <taxon>Leptospiraceae</taxon>
        <taxon>Leptospira</taxon>
    </lineage>
</organism>